<dbReference type="InterPro" id="IPR036163">
    <property type="entry name" value="HMA_dom_sf"/>
</dbReference>
<evidence type="ECO:0000313" key="3">
    <source>
        <dbReference type="Proteomes" id="UP000594468"/>
    </source>
</evidence>
<dbReference type="InterPro" id="IPR006121">
    <property type="entry name" value="HMA_dom"/>
</dbReference>
<reference evidence="2 3" key="1">
    <citation type="submission" date="2020-02" db="EMBL/GenBank/DDBJ databases">
        <authorList>
            <person name="Zheng R.K."/>
            <person name="Sun C.M."/>
        </authorList>
    </citation>
    <scope>NUCLEOTIDE SEQUENCE [LARGE SCALE GENOMIC DNA]</scope>
    <source>
        <strain evidence="3">rifampicinis</strain>
    </source>
</reference>
<dbReference type="GO" id="GO:0046872">
    <property type="term" value="F:metal ion binding"/>
    <property type="evidence" value="ECO:0007669"/>
    <property type="project" value="InterPro"/>
</dbReference>
<dbReference type="CDD" id="cd00371">
    <property type="entry name" value="HMA"/>
    <property type="match status" value="1"/>
</dbReference>
<evidence type="ECO:0000259" key="1">
    <source>
        <dbReference type="PROSITE" id="PS50846"/>
    </source>
</evidence>
<dbReference type="AlphaFoldDB" id="A0A7S8IFP3"/>
<sequence>MESKTFKVPNMTCNGCVSTVRSEIEQLAGIVNVDINKPAQLVTVEWNTPASWDLIEKALIEIEYAPEEA</sequence>
<dbReference type="KEGG" id="pmet:G4Y79_01930"/>
<protein>
    <submittedName>
        <fullName evidence="2">Heavy-metal-associated domain-containing protein</fullName>
    </submittedName>
</protein>
<dbReference type="EMBL" id="CP062983">
    <property type="protein sequence ID" value="QPC83158.1"/>
    <property type="molecule type" value="Genomic_DNA"/>
</dbReference>
<dbReference type="SUPFAM" id="SSF55008">
    <property type="entry name" value="HMA, heavy metal-associated domain"/>
    <property type="match status" value="1"/>
</dbReference>
<dbReference type="Gene3D" id="3.30.70.100">
    <property type="match status" value="1"/>
</dbReference>
<dbReference type="Proteomes" id="UP000594468">
    <property type="component" value="Chromosome"/>
</dbReference>
<organism evidence="2 3">
    <name type="scientific">Phototrophicus methaneseepsis</name>
    <dbReference type="NCBI Taxonomy" id="2710758"/>
    <lineage>
        <taxon>Bacteria</taxon>
        <taxon>Bacillati</taxon>
        <taxon>Chloroflexota</taxon>
        <taxon>Candidatus Thermofontia</taxon>
        <taxon>Phototrophicales</taxon>
        <taxon>Phototrophicaceae</taxon>
        <taxon>Phototrophicus</taxon>
    </lineage>
</organism>
<accession>A0A7S8IFP3</accession>
<name>A0A7S8IFP3_9CHLR</name>
<dbReference type="PROSITE" id="PS50846">
    <property type="entry name" value="HMA_2"/>
    <property type="match status" value="1"/>
</dbReference>
<dbReference type="RefSeq" id="WP_195171227.1">
    <property type="nucleotide sequence ID" value="NZ_CP062983.1"/>
</dbReference>
<feature type="domain" description="HMA" evidence="1">
    <location>
        <begin position="2"/>
        <end position="67"/>
    </location>
</feature>
<evidence type="ECO:0000313" key="2">
    <source>
        <dbReference type="EMBL" id="QPC83158.1"/>
    </source>
</evidence>
<proteinExistence type="predicted"/>
<keyword evidence="3" id="KW-1185">Reference proteome</keyword>
<dbReference type="Pfam" id="PF00403">
    <property type="entry name" value="HMA"/>
    <property type="match status" value="1"/>
</dbReference>
<gene>
    <name evidence="2" type="ORF">G4Y79_01930</name>
</gene>